<feature type="compositionally biased region" description="Basic and acidic residues" evidence="1">
    <location>
        <begin position="33"/>
        <end position="42"/>
    </location>
</feature>
<feature type="compositionally biased region" description="Polar residues" evidence="1">
    <location>
        <begin position="22"/>
        <end position="31"/>
    </location>
</feature>
<feature type="compositionally biased region" description="Acidic residues" evidence="1">
    <location>
        <begin position="83"/>
        <end position="106"/>
    </location>
</feature>
<gene>
    <name evidence="2" type="ORF">A2563_03195</name>
</gene>
<dbReference type="AlphaFoldDB" id="A0A1F6P9P3"/>
<accession>A0A1F6P9P3</accession>
<evidence type="ECO:0000313" key="3">
    <source>
        <dbReference type="Proteomes" id="UP000176634"/>
    </source>
</evidence>
<feature type="region of interest" description="Disordered" evidence="1">
    <location>
        <begin position="1"/>
        <end position="113"/>
    </location>
</feature>
<reference evidence="2 3" key="1">
    <citation type="journal article" date="2016" name="Nat. Commun.">
        <title>Thousands of microbial genomes shed light on interconnected biogeochemical processes in an aquifer system.</title>
        <authorList>
            <person name="Anantharaman K."/>
            <person name="Brown C.T."/>
            <person name="Hug L.A."/>
            <person name="Sharon I."/>
            <person name="Castelle C.J."/>
            <person name="Probst A.J."/>
            <person name="Thomas B.C."/>
            <person name="Singh A."/>
            <person name="Wilkins M.J."/>
            <person name="Karaoz U."/>
            <person name="Brodie E.L."/>
            <person name="Williams K.H."/>
            <person name="Hubbard S.S."/>
            <person name="Banfield J.F."/>
        </authorList>
    </citation>
    <scope>NUCLEOTIDE SEQUENCE [LARGE SCALE GENOMIC DNA]</scope>
</reference>
<dbReference type="Proteomes" id="UP000176634">
    <property type="component" value="Unassembled WGS sequence"/>
</dbReference>
<name>A0A1F6P9P3_9BACT</name>
<comment type="caution">
    <text evidence="2">The sequence shown here is derived from an EMBL/GenBank/DDBJ whole genome shotgun (WGS) entry which is preliminary data.</text>
</comment>
<dbReference type="STRING" id="1798705.A2563_03195"/>
<evidence type="ECO:0000313" key="2">
    <source>
        <dbReference type="EMBL" id="OGH92654.1"/>
    </source>
</evidence>
<feature type="compositionally biased region" description="Basic and acidic residues" evidence="1">
    <location>
        <begin position="51"/>
        <end position="69"/>
    </location>
</feature>
<sequence>MGLREMFFGKKPHEEFDLTDTKPGSSPTGNAENWHEDIKKPEPGPSIDTKNALKDLKEQLKASGQEKKPTNFPDGSQKIPLIEDPDLLQEITDEDDKEEELTEADLLDVRNGK</sequence>
<proteinExistence type="predicted"/>
<evidence type="ECO:0000256" key="1">
    <source>
        <dbReference type="SAM" id="MobiDB-lite"/>
    </source>
</evidence>
<dbReference type="EMBL" id="MFRA01000005">
    <property type="protein sequence ID" value="OGH92654.1"/>
    <property type="molecule type" value="Genomic_DNA"/>
</dbReference>
<organism evidence="2 3">
    <name type="scientific">Candidatus Magasanikbacteria bacterium RIFOXYD1_FULL_40_23</name>
    <dbReference type="NCBI Taxonomy" id="1798705"/>
    <lineage>
        <taxon>Bacteria</taxon>
        <taxon>Candidatus Magasanikiibacteriota</taxon>
    </lineage>
</organism>
<feature type="compositionally biased region" description="Basic and acidic residues" evidence="1">
    <location>
        <begin position="7"/>
        <end position="20"/>
    </location>
</feature>
<protein>
    <submittedName>
        <fullName evidence="2">Uncharacterized protein</fullName>
    </submittedName>
</protein>